<evidence type="ECO:0000256" key="13">
    <source>
        <dbReference type="SAM" id="MobiDB-lite"/>
    </source>
</evidence>
<dbReference type="SMART" id="SM00305">
    <property type="entry name" value="HintC"/>
    <property type="match status" value="1"/>
</dbReference>
<dbReference type="InterPro" id="IPR003586">
    <property type="entry name" value="Hint_dom_C"/>
</dbReference>
<keyword evidence="5" id="KW-0235">DNA replication</keyword>
<feature type="domain" description="AAA+ ATPase" evidence="16">
    <location>
        <begin position="37"/>
        <end position="172"/>
    </location>
</feature>
<dbReference type="PROSITE" id="PS50818">
    <property type="entry name" value="INTEIN_C_TER"/>
    <property type="match status" value="1"/>
</dbReference>
<proteinExistence type="inferred from homology"/>
<evidence type="ECO:0000313" key="18">
    <source>
        <dbReference type="Proteomes" id="UP000324917"/>
    </source>
</evidence>
<dbReference type="InterPro" id="IPR008921">
    <property type="entry name" value="DNA_pol3_clamp-load_cplx_C"/>
</dbReference>
<dbReference type="GO" id="GO:0006261">
    <property type="term" value="P:DNA-templated DNA replication"/>
    <property type="evidence" value="ECO:0007669"/>
    <property type="project" value="TreeGrafter"/>
</dbReference>
<dbReference type="NCBIfam" id="TIGR01443">
    <property type="entry name" value="intein_Cterm"/>
    <property type="match status" value="1"/>
</dbReference>
<dbReference type="PANTHER" id="PTHR11669:SF0">
    <property type="entry name" value="PROTEIN STICHEL-LIKE 2"/>
    <property type="match status" value="1"/>
</dbReference>
<keyword evidence="4 17" id="KW-0548">Nucleotidyltransferase</keyword>
<dbReference type="InterPro" id="IPR050238">
    <property type="entry name" value="DNA_Rep/Repair_Clamp_Loader"/>
</dbReference>
<dbReference type="InterPro" id="IPR036844">
    <property type="entry name" value="Hint_dom_sf"/>
</dbReference>
<dbReference type="Pfam" id="PF23007">
    <property type="entry name" value="DnaA_N-like_STI"/>
    <property type="match status" value="1"/>
</dbReference>
<evidence type="ECO:0000256" key="10">
    <source>
        <dbReference type="ARBA" id="ARBA00022932"/>
    </source>
</evidence>
<dbReference type="InterPro" id="IPR003587">
    <property type="entry name" value="Hint_dom_N"/>
</dbReference>
<dbReference type="FunFam" id="1.10.8.60:FF:000013">
    <property type="entry name" value="DNA polymerase III subunit gamma/tau"/>
    <property type="match status" value="1"/>
</dbReference>
<protein>
    <recommendedName>
        <fullName evidence="2">DNA-directed DNA polymerase</fullName>
        <ecNumber evidence="2">2.7.7.7</ecNumber>
    </recommendedName>
</protein>
<dbReference type="PANTHER" id="PTHR11669">
    <property type="entry name" value="REPLICATION FACTOR C / DNA POLYMERASE III GAMMA-TAU SUBUNIT"/>
    <property type="match status" value="1"/>
</dbReference>
<evidence type="ECO:0000256" key="7">
    <source>
        <dbReference type="ARBA" id="ARBA00022741"/>
    </source>
</evidence>
<dbReference type="GO" id="GO:0016539">
    <property type="term" value="P:intein-mediated protein splicing"/>
    <property type="evidence" value="ECO:0007669"/>
    <property type="project" value="InterPro"/>
</dbReference>
<evidence type="ECO:0000256" key="11">
    <source>
        <dbReference type="ARBA" id="ARBA00023054"/>
    </source>
</evidence>
<dbReference type="InterPro" id="IPR003593">
    <property type="entry name" value="AAA+_ATPase"/>
</dbReference>
<dbReference type="SUPFAM" id="SSF51294">
    <property type="entry name" value="Hedgehog/intein (Hint) domain"/>
    <property type="match status" value="1"/>
</dbReference>
<dbReference type="SUPFAM" id="SSF48019">
    <property type="entry name" value="post-AAA+ oligomerization domain-like"/>
    <property type="match status" value="1"/>
</dbReference>
<keyword evidence="7" id="KW-0547">Nucleotide-binding</keyword>
<evidence type="ECO:0000256" key="12">
    <source>
        <dbReference type="ARBA" id="ARBA00049244"/>
    </source>
</evidence>
<dbReference type="GO" id="GO:0003677">
    <property type="term" value="F:DNA binding"/>
    <property type="evidence" value="ECO:0007669"/>
    <property type="project" value="InterPro"/>
</dbReference>
<dbReference type="NCBIfam" id="TIGR02397">
    <property type="entry name" value="dnaX_nterm"/>
    <property type="match status" value="2"/>
</dbReference>
<keyword evidence="3 17" id="KW-0808">Transferase</keyword>
<evidence type="ECO:0000256" key="9">
    <source>
        <dbReference type="ARBA" id="ARBA00022840"/>
    </source>
</evidence>
<evidence type="ECO:0000259" key="14">
    <source>
        <dbReference type="SMART" id="SM00305"/>
    </source>
</evidence>
<dbReference type="PROSITE" id="PS50817">
    <property type="entry name" value="INTEIN_N_TER"/>
    <property type="match status" value="1"/>
</dbReference>
<dbReference type="Gene3D" id="2.170.16.10">
    <property type="entry name" value="Hedgehog/Intein (Hint) domain"/>
    <property type="match status" value="1"/>
</dbReference>
<feature type="domain" description="Hint" evidence="14">
    <location>
        <begin position="238"/>
        <end position="283"/>
    </location>
</feature>
<keyword evidence="10" id="KW-0239">DNA-directed DNA polymerase</keyword>
<dbReference type="FunFam" id="3.40.50.300:FF:000014">
    <property type="entry name" value="DNA polymerase III subunit gamma/tau"/>
    <property type="match status" value="1"/>
</dbReference>
<keyword evidence="6" id="KW-0479">Metal-binding</keyword>
<evidence type="ECO:0000256" key="6">
    <source>
        <dbReference type="ARBA" id="ARBA00022723"/>
    </source>
</evidence>
<evidence type="ECO:0000256" key="2">
    <source>
        <dbReference type="ARBA" id="ARBA00012417"/>
    </source>
</evidence>
<reference evidence="17 18" key="1">
    <citation type="submission" date="2018-09" db="EMBL/GenBank/DDBJ databases">
        <title>Evolutionary history of phycoerythrin pigmentation in the water bloom-forming cyanobacterium Microcystis aeruginosa.</title>
        <authorList>
            <person name="Tanabe Y."/>
            <person name="Tanabe Y."/>
            <person name="Yamaguchi H."/>
        </authorList>
    </citation>
    <scope>NUCLEOTIDE SEQUENCE [LARGE SCALE GENOMIC DNA]</scope>
    <source>
        <strain evidence="17 18">NIES-2520</strain>
    </source>
</reference>
<dbReference type="GO" id="GO:0046872">
    <property type="term" value="F:metal ion binding"/>
    <property type="evidence" value="ECO:0007669"/>
    <property type="project" value="UniProtKB-KW"/>
</dbReference>
<dbReference type="Pfam" id="PF13177">
    <property type="entry name" value="DNA_pol3_delta2"/>
    <property type="match status" value="2"/>
</dbReference>
<dbReference type="GO" id="GO:0009360">
    <property type="term" value="C:DNA polymerase III complex"/>
    <property type="evidence" value="ECO:0007669"/>
    <property type="project" value="InterPro"/>
</dbReference>
<dbReference type="InterPro" id="IPR027417">
    <property type="entry name" value="P-loop_NTPase"/>
</dbReference>
<accession>A0A5A5RML7</accession>
<dbReference type="Proteomes" id="UP000324917">
    <property type="component" value="Unassembled WGS sequence"/>
</dbReference>
<dbReference type="Gene3D" id="1.10.8.60">
    <property type="match status" value="1"/>
</dbReference>
<dbReference type="CDD" id="cd00081">
    <property type="entry name" value="Hint"/>
    <property type="match status" value="1"/>
</dbReference>
<dbReference type="SUPFAM" id="SSF52540">
    <property type="entry name" value="P-loop containing nucleoside triphosphate hydrolases"/>
    <property type="match status" value="2"/>
</dbReference>
<dbReference type="EMBL" id="BHVP01000015">
    <property type="protein sequence ID" value="GCA74387.1"/>
    <property type="molecule type" value="Genomic_DNA"/>
</dbReference>
<gene>
    <name evidence="17" type="primary">dnaX_1</name>
    <name evidence="17" type="ORF">MiTe_01212</name>
</gene>
<feature type="region of interest" description="Disordered" evidence="13">
    <location>
        <begin position="658"/>
        <end position="677"/>
    </location>
</feature>
<evidence type="ECO:0000313" key="17">
    <source>
        <dbReference type="EMBL" id="GCA74387.1"/>
    </source>
</evidence>
<evidence type="ECO:0000259" key="16">
    <source>
        <dbReference type="SMART" id="SM00382"/>
    </source>
</evidence>
<dbReference type="EC" id="2.7.7.7" evidence="2"/>
<dbReference type="Pfam" id="PF12169">
    <property type="entry name" value="DNA_pol3_gamma3"/>
    <property type="match status" value="1"/>
</dbReference>
<comment type="catalytic activity">
    <reaction evidence="12">
        <text>DNA(n) + a 2'-deoxyribonucleoside 5'-triphosphate = DNA(n+1) + diphosphate</text>
        <dbReference type="Rhea" id="RHEA:22508"/>
        <dbReference type="Rhea" id="RHEA-COMP:17339"/>
        <dbReference type="Rhea" id="RHEA-COMP:17340"/>
        <dbReference type="ChEBI" id="CHEBI:33019"/>
        <dbReference type="ChEBI" id="CHEBI:61560"/>
        <dbReference type="ChEBI" id="CHEBI:173112"/>
        <dbReference type="EC" id="2.7.7.7"/>
    </reaction>
</comment>
<feature type="domain" description="Hint" evidence="15">
    <location>
        <begin position="128"/>
        <end position="222"/>
    </location>
</feature>
<keyword evidence="11" id="KW-0175">Coiled coil</keyword>
<comment type="caution">
    <text evidence="17">The sequence shown here is derived from an EMBL/GenBank/DDBJ whole genome shotgun (WGS) entry which is preliminary data.</text>
</comment>
<dbReference type="GO" id="GO:0003887">
    <property type="term" value="F:DNA-directed DNA polymerase activity"/>
    <property type="evidence" value="ECO:0007669"/>
    <property type="project" value="UniProtKB-KW"/>
</dbReference>
<dbReference type="SMART" id="SM00306">
    <property type="entry name" value="HintN"/>
    <property type="match status" value="1"/>
</dbReference>
<dbReference type="GO" id="GO:0005524">
    <property type="term" value="F:ATP binding"/>
    <property type="evidence" value="ECO:0007669"/>
    <property type="project" value="UniProtKB-KW"/>
</dbReference>
<sequence>MTYEPLHHKYRPQTFADLVGQSAIATTLSNALISERIAPAYLFTGPRGTGKTSSARILAKSLNCLSSDHPTPIPCGKCSVCQAIANGSALDVIEIDAASNTGVDNIREIIERSQFAPVQCRYKVYVIDECLTGDSLVFTETGLIPINHPEILGKRVLSYNESSGEWEYKKVLRWLNRGVKATLTIQTRNRTINCTGNHLIRTEKAWIQAKNLKIGDQILSPVNVAAVQYRPSIIKSPQWLTNFEEVIGIQEGDTESVYDLEVEDNHNFVANGLLVHNCHMLSTAAFNALLKTLEEPPDRVIFVLATTDPQRVLPTIISRCQRFDYRRIALDAMVAHLQKIAQIEAIDINLEALTLVAQIANGGLRDAESLLDQLSLLAGTITAERVWDLVGAVPERDLLTLLKVIHSNIPDQVIEQCRHLMNRGKEPLIVLQNLAGFYLNLLLAKTAPNRPEMVAVTAPTWQDLCTEARTWSLEEILRGQQLLKDSETQLKNTTQPRLWLEVTLLGLLPQAQVIPLVATVAPSRPQTSAERPPEVITAPAPVNQPIKPAVITPITSVAVPKTEVKTVASDDNHEQIWQQVLEVMEPPTTRTLLRQHGSLFSMEESSAYLSISSEQLLKMARLRLTNIESAFEAVFQRRIKVHLQVGSATAAMAAEVSPSPAARIQPPPETAATPPITPENKVMTVVDIPPVKEAIIEKKEAKITASGTPKTPSTELPQKILSFDSSLETLDQDVDVSEILAAAQKLAKSFDGEVVNMGYSLPENSDAETKVNKSLENMTIVRGRPDVNEILESLEEDEDLPF</sequence>
<name>A0A5A5RML7_MICAE</name>
<dbReference type="NCBIfam" id="TIGR01445">
    <property type="entry name" value="intein_Nterm"/>
    <property type="match status" value="1"/>
</dbReference>
<dbReference type="AlphaFoldDB" id="A0A5A5RML7"/>
<dbReference type="RefSeq" id="WP_149986046.1">
    <property type="nucleotide sequence ID" value="NZ_BHVP01000015.1"/>
</dbReference>
<dbReference type="CDD" id="cd18137">
    <property type="entry name" value="HLD_clamp_pol_III_gamma_tau"/>
    <property type="match status" value="1"/>
</dbReference>
<dbReference type="SMART" id="SM00382">
    <property type="entry name" value="AAA"/>
    <property type="match status" value="1"/>
</dbReference>
<evidence type="ECO:0000256" key="8">
    <source>
        <dbReference type="ARBA" id="ARBA00022833"/>
    </source>
</evidence>
<dbReference type="Gene3D" id="3.40.50.300">
    <property type="entry name" value="P-loop containing nucleotide triphosphate hydrolases"/>
    <property type="match status" value="2"/>
</dbReference>
<evidence type="ECO:0000256" key="5">
    <source>
        <dbReference type="ARBA" id="ARBA00022705"/>
    </source>
</evidence>
<dbReference type="Pfam" id="PF22608">
    <property type="entry name" value="DNAX_ATPase_lid"/>
    <property type="match status" value="1"/>
</dbReference>
<evidence type="ECO:0000256" key="3">
    <source>
        <dbReference type="ARBA" id="ARBA00022679"/>
    </source>
</evidence>
<dbReference type="InterPro" id="IPR022754">
    <property type="entry name" value="DNA_pol_III_gamma-3"/>
</dbReference>
<dbReference type="InterPro" id="IPR006141">
    <property type="entry name" value="Intein_N"/>
</dbReference>
<keyword evidence="9" id="KW-0067">ATP-binding</keyword>
<keyword evidence="8" id="KW-0862">Zinc</keyword>
<dbReference type="FunFam" id="3.40.50.300:FF:004780">
    <property type="entry name" value="DNA polymerase III subunit"/>
    <property type="match status" value="1"/>
</dbReference>
<dbReference type="InterPro" id="IPR030934">
    <property type="entry name" value="Intein_C"/>
</dbReference>
<organism evidence="17 18">
    <name type="scientific">Microcystis aeruginosa NIES-2520</name>
    <dbReference type="NCBI Taxonomy" id="2303982"/>
    <lineage>
        <taxon>Bacteria</taxon>
        <taxon>Bacillati</taxon>
        <taxon>Cyanobacteriota</taxon>
        <taxon>Cyanophyceae</taxon>
        <taxon>Oscillatoriophycideae</taxon>
        <taxon>Chroococcales</taxon>
        <taxon>Microcystaceae</taxon>
        <taxon>Microcystis</taxon>
    </lineage>
</organism>
<dbReference type="Pfam" id="PF07591">
    <property type="entry name" value="PT-HINT"/>
    <property type="match status" value="1"/>
</dbReference>
<evidence type="ECO:0000256" key="4">
    <source>
        <dbReference type="ARBA" id="ARBA00022695"/>
    </source>
</evidence>
<evidence type="ECO:0000256" key="1">
    <source>
        <dbReference type="ARBA" id="ARBA00006360"/>
    </source>
</evidence>
<comment type="similarity">
    <text evidence="1">Belongs to the DnaX/STICHEL family.</text>
</comment>
<dbReference type="InterPro" id="IPR054506">
    <property type="entry name" value="DnaA_N-like_STI"/>
</dbReference>
<dbReference type="InterPro" id="IPR045085">
    <property type="entry name" value="HLD_clamp_pol_III_gamma_tau"/>
</dbReference>
<dbReference type="Gene3D" id="1.20.272.10">
    <property type="match status" value="1"/>
</dbReference>
<evidence type="ECO:0000259" key="15">
    <source>
        <dbReference type="SMART" id="SM00306"/>
    </source>
</evidence>
<dbReference type="InterPro" id="IPR012763">
    <property type="entry name" value="DNA_pol_III_sug/sutau_N"/>
</dbReference>